<comment type="caution">
    <text evidence="1">The sequence shown here is derived from an EMBL/GenBank/DDBJ whole genome shotgun (WGS) entry which is preliminary data.</text>
</comment>
<sequence length="186" mass="19905">MKFRMTCAAMLLVLLAAGPAVAEDKPDLLIYINPNDFSREVQLGVMPFSIKWIRKGPAIEAAAREALAPYFSSVALCDGTSGADVLVGIKADLTYNPGIQFYYAKIQARFHLGNGKVFGAYKATGEVNGFIGSAFAERQVQEAFSLAMRGIVQQYAADAAAQQTLAAMPRDQTKVPCALIGAIPNP</sequence>
<reference evidence="1" key="1">
    <citation type="submission" date="2016-10" db="EMBL/GenBank/DDBJ databases">
        <title>Sequence of Gallionella enrichment culture.</title>
        <authorList>
            <person name="Poehlein A."/>
            <person name="Muehling M."/>
            <person name="Daniel R."/>
        </authorList>
    </citation>
    <scope>NUCLEOTIDE SEQUENCE</scope>
</reference>
<name>A0A1J5QX10_9ZZZZ</name>
<gene>
    <name evidence="1" type="ORF">GALL_362170</name>
</gene>
<proteinExistence type="predicted"/>
<dbReference type="AlphaFoldDB" id="A0A1J5QX10"/>
<evidence type="ECO:0000313" key="1">
    <source>
        <dbReference type="EMBL" id="OIQ82011.1"/>
    </source>
</evidence>
<accession>A0A1J5QX10</accession>
<organism evidence="1">
    <name type="scientific">mine drainage metagenome</name>
    <dbReference type="NCBI Taxonomy" id="410659"/>
    <lineage>
        <taxon>unclassified sequences</taxon>
        <taxon>metagenomes</taxon>
        <taxon>ecological metagenomes</taxon>
    </lineage>
</organism>
<protein>
    <submittedName>
        <fullName evidence="1">Uncharacterized protein</fullName>
    </submittedName>
</protein>
<dbReference type="EMBL" id="MLJW01000855">
    <property type="protein sequence ID" value="OIQ82011.1"/>
    <property type="molecule type" value="Genomic_DNA"/>
</dbReference>